<accession>A0ABW1V0N7</accession>
<comment type="caution">
    <text evidence="6">The sequence shown here is derived from an EMBL/GenBank/DDBJ whole genome shotgun (WGS) entry which is preliminary data.</text>
</comment>
<reference evidence="7" key="1">
    <citation type="journal article" date="2019" name="Int. J. Syst. Evol. Microbiol.">
        <title>The Global Catalogue of Microorganisms (GCM) 10K type strain sequencing project: providing services to taxonomists for standard genome sequencing and annotation.</title>
        <authorList>
            <consortium name="The Broad Institute Genomics Platform"/>
            <consortium name="The Broad Institute Genome Sequencing Center for Infectious Disease"/>
            <person name="Wu L."/>
            <person name="Ma J."/>
        </authorList>
    </citation>
    <scope>NUCLEOTIDE SEQUENCE [LARGE SCALE GENOMIC DNA]</scope>
    <source>
        <strain evidence="7">PCU 280</strain>
    </source>
</reference>
<keyword evidence="4" id="KW-0444">Lipid biosynthesis</keyword>
<evidence type="ECO:0000259" key="5">
    <source>
        <dbReference type="SMART" id="SM00563"/>
    </source>
</evidence>
<dbReference type="CDD" id="cd07989">
    <property type="entry name" value="LPLAT_AGPAT-like"/>
    <property type="match status" value="1"/>
</dbReference>
<dbReference type="NCBIfam" id="TIGR00530">
    <property type="entry name" value="AGP_acyltrn"/>
    <property type="match status" value="1"/>
</dbReference>
<dbReference type="RefSeq" id="WP_379232520.1">
    <property type="nucleotide sequence ID" value="NZ_JBHSTE010000002.1"/>
</dbReference>
<dbReference type="EMBL" id="JBHSTE010000002">
    <property type="protein sequence ID" value="MFC6332302.1"/>
    <property type="molecule type" value="Genomic_DNA"/>
</dbReference>
<proteinExistence type="inferred from homology"/>
<dbReference type="InterPro" id="IPR002123">
    <property type="entry name" value="Plipid/glycerol_acylTrfase"/>
</dbReference>
<gene>
    <name evidence="6" type="ORF">ACFP56_06670</name>
</gene>
<dbReference type="Proteomes" id="UP001596233">
    <property type="component" value="Unassembled WGS sequence"/>
</dbReference>
<keyword evidence="7" id="KW-1185">Reference proteome</keyword>
<feature type="domain" description="Phospholipid/glycerol acyltransferase" evidence="5">
    <location>
        <begin position="34"/>
        <end position="149"/>
    </location>
</feature>
<organism evidence="6 7">
    <name type="scientific">Paenibacillus septentrionalis</name>
    <dbReference type="NCBI Taxonomy" id="429342"/>
    <lineage>
        <taxon>Bacteria</taxon>
        <taxon>Bacillati</taxon>
        <taxon>Bacillota</taxon>
        <taxon>Bacilli</taxon>
        <taxon>Bacillales</taxon>
        <taxon>Paenibacillaceae</taxon>
        <taxon>Paenibacillus</taxon>
    </lineage>
</organism>
<comment type="catalytic activity">
    <reaction evidence="4">
        <text>a 1-acyl-sn-glycero-3-phosphate + an acyl-CoA = a 1,2-diacyl-sn-glycero-3-phosphate + CoA</text>
        <dbReference type="Rhea" id="RHEA:19709"/>
        <dbReference type="ChEBI" id="CHEBI:57287"/>
        <dbReference type="ChEBI" id="CHEBI:57970"/>
        <dbReference type="ChEBI" id="CHEBI:58342"/>
        <dbReference type="ChEBI" id="CHEBI:58608"/>
        <dbReference type="EC" id="2.3.1.51"/>
    </reaction>
</comment>
<comment type="similarity">
    <text evidence="1 4">Belongs to the 1-acyl-sn-glycerol-3-phosphate acyltransferase family.</text>
</comment>
<evidence type="ECO:0000313" key="6">
    <source>
        <dbReference type="EMBL" id="MFC6332302.1"/>
    </source>
</evidence>
<keyword evidence="4" id="KW-0443">Lipid metabolism</keyword>
<comment type="domain">
    <text evidence="4">The HXXXXD motif is essential for acyltransferase activity and may constitute the binding site for the phosphate moiety of the glycerol-3-phosphate.</text>
</comment>
<keyword evidence="3 4" id="KW-0012">Acyltransferase</keyword>
<sequence length="197" mass="21488">MSYTVFRAILRFIYRLLFRIKAVGTENIPAEGAVIIASNHISLLDPPAVGILIKRKVRFMAKEELFNIPVIGMLIKSFGAYPVKRGGVSIDAIKSSINLLKSGEVMGIFPEGTRKKSDDPDAALGAKKGTAMIAMRSKAVVIPVAIVGGYKLFRTTTIVYGKPVDVQSITAEEGQDLYEKVTEEIMKQINKLKSSVA</sequence>
<dbReference type="SUPFAM" id="SSF69593">
    <property type="entry name" value="Glycerol-3-phosphate (1)-acyltransferase"/>
    <property type="match status" value="1"/>
</dbReference>
<dbReference type="PANTHER" id="PTHR10434:SF11">
    <property type="entry name" value="1-ACYL-SN-GLYCEROL-3-PHOSPHATE ACYLTRANSFERASE"/>
    <property type="match status" value="1"/>
</dbReference>
<dbReference type="Pfam" id="PF01553">
    <property type="entry name" value="Acyltransferase"/>
    <property type="match status" value="1"/>
</dbReference>
<evidence type="ECO:0000256" key="4">
    <source>
        <dbReference type="RuleBase" id="RU361267"/>
    </source>
</evidence>
<evidence type="ECO:0000256" key="1">
    <source>
        <dbReference type="ARBA" id="ARBA00008655"/>
    </source>
</evidence>
<evidence type="ECO:0000313" key="7">
    <source>
        <dbReference type="Proteomes" id="UP001596233"/>
    </source>
</evidence>
<keyword evidence="2 4" id="KW-0808">Transferase</keyword>
<protein>
    <recommendedName>
        <fullName evidence="4">1-acyl-sn-glycerol-3-phosphate acyltransferase</fullName>
        <ecNumber evidence="4">2.3.1.51</ecNumber>
    </recommendedName>
</protein>
<dbReference type="InterPro" id="IPR004552">
    <property type="entry name" value="AGP_acyltrans"/>
</dbReference>
<evidence type="ECO:0000256" key="2">
    <source>
        <dbReference type="ARBA" id="ARBA00022679"/>
    </source>
</evidence>
<dbReference type="SMART" id="SM00563">
    <property type="entry name" value="PlsC"/>
    <property type="match status" value="1"/>
</dbReference>
<name>A0ABW1V0N7_9BACL</name>
<dbReference type="GO" id="GO:0016746">
    <property type="term" value="F:acyltransferase activity"/>
    <property type="evidence" value="ECO:0007669"/>
    <property type="project" value="UniProtKB-KW"/>
</dbReference>
<keyword evidence="4" id="KW-1208">Phospholipid metabolism</keyword>
<dbReference type="PANTHER" id="PTHR10434">
    <property type="entry name" value="1-ACYL-SN-GLYCEROL-3-PHOSPHATE ACYLTRANSFERASE"/>
    <property type="match status" value="1"/>
</dbReference>
<keyword evidence="4" id="KW-0594">Phospholipid biosynthesis</keyword>
<dbReference type="EC" id="2.3.1.51" evidence="4"/>
<evidence type="ECO:0000256" key="3">
    <source>
        <dbReference type="ARBA" id="ARBA00023315"/>
    </source>
</evidence>